<feature type="compositionally biased region" description="Basic and acidic residues" evidence="1">
    <location>
        <begin position="393"/>
        <end position="402"/>
    </location>
</feature>
<organism evidence="2 3">
    <name type="scientific">Cylindrotheca closterium</name>
    <dbReference type="NCBI Taxonomy" id="2856"/>
    <lineage>
        <taxon>Eukaryota</taxon>
        <taxon>Sar</taxon>
        <taxon>Stramenopiles</taxon>
        <taxon>Ochrophyta</taxon>
        <taxon>Bacillariophyta</taxon>
        <taxon>Bacillariophyceae</taxon>
        <taxon>Bacillariophycidae</taxon>
        <taxon>Bacillariales</taxon>
        <taxon>Bacillariaceae</taxon>
        <taxon>Cylindrotheca</taxon>
    </lineage>
</organism>
<feature type="region of interest" description="Disordered" evidence="1">
    <location>
        <begin position="1"/>
        <end position="87"/>
    </location>
</feature>
<sequence>MNRQRKVESAVIRSTVSSDMPSMEKPRTLAVIQEAKDRDENHKLNSKKRARTEECYENSPSSSSSDTSNPQQQQQVTHSSTPIMPRDRLRTMVRHFDSKDKSEFAWRIHKHKKKKHQTEYWYDFEPPEKFCSNNAFVPIEYNSQIPSNTKKNQIKKKTTSEVLKKGVQGIHFAIGWEELFGLILDCGIFGNDPFFQGESRLDPVHSDKLPELIGFRPARLDLSGTNNNLSRTTVGHILASETRKQPRKATRGIKYTTAPSPKKSLSKRRAGRDPSSCGEWIPTTVQGNARSSLSHAKKKAKSDKNSKQPVEKDSLSLEEESEEDLIVPPKITARKSAKCSAPSIDFNTVAIPSKQRRQKRQESILDSAGEEDPVGGKDNAANHADVKTNQNEVESHKYDDWRPSTPPTPPVQYWLELYGQHDI</sequence>
<evidence type="ECO:0000313" key="2">
    <source>
        <dbReference type="EMBL" id="CAJ1933692.1"/>
    </source>
</evidence>
<evidence type="ECO:0000256" key="1">
    <source>
        <dbReference type="SAM" id="MobiDB-lite"/>
    </source>
</evidence>
<reference evidence="2" key="1">
    <citation type="submission" date="2023-08" db="EMBL/GenBank/DDBJ databases">
        <authorList>
            <person name="Audoor S."/>
            <person name="Bilcke G."/>
        </authorList>
    </citation>
    <scope>NUCLEOTIDE SEQUENCE</scope>
</reference>
<feature type="region of interest" description="Disordered" evidence="1">
    <location>
        <begin position="233"/>
        <end position="324"/>
    </location>
</feature>
<gene>
    <name evidence="2" type="ORF">CYCCA115_LOCUS3418</name>
</gene>
<evidence type="ECO:0000313" key="3">
    <source>
        <dbReference type="Proteomes" id="UP001295423"/>
    </source>
</evidence>
<protein>
    <submittedName>
        <fullName evidence="2">Uncharacterized protein</fullName>
    </submittedName>
</protein>
<feature type="compositionally biased region" description="Basic and acidic residues" evidence="1">
    <location>
        <begin position="34"/>
        <end position="43"/>
    </location>
</feature>
<comment type="caution">
    <text evidence="2">The sequence shown here is derived from an EMBL/GenBank/DDBJ whole genome shotgun (WGS) entry which is preliminary data.</text>
</comment>
<feature type="compositionally biased region" description="Basic and acidic residues" evidence="1">
    <location>
        <begin position="302"/>
        <end position="315"/>
    </location>
</feature>
<proteinExistence type="predicted"/>
<keyword evidence="3" id="KW-1185">Reference proteome</keyword>
<dbReference type="AlphaFoldDB" id="A0AAD2CJE3"/>
<accession>A0AAD2CJE3</accession>
<feature type="compositionally biased region" description="Low complexity" evidence="1">
    <location>
        <begin position="59"/>
        <end position="82"/>
    </location>
</feature>
<name>A0AAD2CJE3_9STRA</name>
<dbReference type="Proteomes" id="UP001295423">
    <property type="component" value="Unassembled WGS sequence"/>
</dbReference>
<dbReference type="EMBL" id="CAKOGP040000291">
    <property type="protein sequence ID" value="CAJ1933692.1"/>
    <property type="molecule type" value="Genomic_DNA"/>
</dbReference>
<feature type="region of interest" description="Disordered" evidence="1">
    <location>
        <begin position="349"/>
        <end position="410"/>
    </location>
</feature>